<accession>A0A6M4MB70</accession>
<sequence>MNDPAIAINVSTRYLANHPLDEPDKYPFAYQITIVNNSNETVQLINRCWLITDGNGKTSEVQGSGVVGKQPTLAPGEDFQYSSGAIIDTPVGSMQGFYEMKKADGSMFKVNINVFRLAVPHAVN</sequence>
<dbReference type="RefSeq" id="WP_075608414.1">
    <property type="nucleotide sequence ID" value="NZ_CP052766.1"/>
</dbReference>
<proteinExistence type="predicted"/>
<organism evidence="2 3">
    <name type="scientific">Alteromonas pelagimontana</name>
    <dbReference type="NCBI Taxonomy" id="1858656"/>
    <lineage>
        <taxon>Bacteria</taxon>
        <taxon>Pseudomonadati</taxon>
        <taxon>Pseudomonadota</taxon>
        <taxon>Gammaproteobacteria</taxon>
        <taxon>Alteromonadales</taxon>
        <taxon>Alteromonadaceae</taxon>
        <taxon>Alteromonas/Salinimonas group</taxon>
        <taxon>Alteromonas</taxon>
    </lineage>
</organism>
<protein>
    <submittedName>
        <fullName evidence="2">Co2+/Mg2+ efflux protein ApaG</fullName>
    </submittedName>
</protein>
<gene>
    <name evidence="2" type="primary">apaG</name>
    <name evidence="2" type="ORF">CA267_005535</name>
</gene>
<keyword evidence="3" id="KW-1185">Reference proteome</keyword>
<dbReference type="SUPFAM" id="SSF110069">
    <property type="entry name" value="ApaG-like"/>
    <property type="match status" value="1"/>
</dbReference>
<dbReference type="InterPro" id="IPR036767">
    <property type="entry name" value="ApaG_sf"/>
</dbReference>
<reference evidence="3" key="1">
    <citation type="submission" date="2014-12" db="EMBL/GenBank/DDBJ databases">
        <title>Complete genome sequence of a multi-drug resistant Klebsiella pneumoniae.</title>
        <authorList>
            <person name="Hua X."/>
            <person name="Chen Q."/>
            <person name="Li X."/>
            <person name="Feng Y."/>
            <person name="Ruan Z."/>
            <person name="Yu Y."/>
        </authorList>
    </citation>
    <scope>NUCLEOTIDE SEQUENCE [LARGE SCALE GENOMIC DNA]</scope>
    <source>
        <strain evidence="3">5.12</strain>
    </source>
</reference>
<dbReference type="InterPro" id="IPR007474">
    <property type="entry name" value="ApaG_domain"/>
</dbReference>
<reference evidence="2 3" key="2">
    <citation type="submission" date="2020-04" db="EMBL/GenBank/DDBJ databases">
        <title>Complete genome sequence of Alteromonas pelagimontana 5.12T.</title>
        <authorList>
            <person name="Sinha R.K."/>
            <person name="Krishnan K.P."/>
            <person name="Kurian J.P."/>
        </authorList>
    </citation>
    <scope>NUCLEOTIDE SEQUENCE [LARGE SCALE GENOMIC DNA]</scope>
    <source>
        <strain evidence="2 3">5.12</strain>
    </source>
</reference>
<dbReference type="EMBL" id="CP052766">
    <property type="protein sequence ID" value="QJR80277.1"/>
    <property type="molecule type" value="Genomic_DNA"/>
</dbReference>
<dbReference type="Pfam" id="PF04379">
    <property type="entry name" value="DUF525"/>
    <property type="match status" value="1"/>
</dbReference>
<dbReference type="InterPro" id="IPR050718">
    <property type="entry name" value="ApaG-like"/>
</dbReference>
<evidence type="ECO:0000259" key="1">
    <source>
        <dbReference type="PROSITE" id="PS51087"/>
    </source>
</evidence>
<dbReference type="Proteomes" id="UP000219285">
    <property type="component" value="Chromosome"/>
</dbReference>
<evidence type="ECO:0000313" key="2">
    <source>
        <dbReference type="EMBL" id="QJR80277.1"/>
    </source>
</evidence>
<dbReference type="OrthoDB" id="9795226at2"/>
<feature type="domain" description="ApaG" evidence="1">
    <location>
        <begin position="1"/>
        <end position="124"/>
    </location>
</feature>
<dbReference type="PROSITE" id="PS51087">
    <property type="entry name" value="APAG"/>
    <property type="match status" value="1"/>
</dbReference>
<dbReference type="KEGG" id="apel:CA267_005535"/>
<dbReference type="Gene3D" id="2.60.40.1470">
    <property type="entry name" value="ApaG domain"/>
    <property type="match status" value="1"/>
</dbReference>
<dbReference type="AlphaFoldDB" id="A0A6M4MB70"/>
<evidence type="ECO:0000313" key="3">
    <source>
        <dbReference type="Proteomes" id="UP000219285"/>
    </source>
</evidence>
<name>A0A6M4MB70_9ALTE</name>
<dbReference type="PANTHER" id="PTHR47191:SF2">
    <property type="entry name" value="OS05G0170800 PROTEIN"/>
    <property type="match status" value="1"/>
</dbReference>
<dbReference type="NCBIfam" id="NF003967">
    <property type="entry name" value="PRK05461.1"/>
    <property type="match status" value="1"/>
</dbReference>
<dbReference type="PANTHER" id="PTHR47191">
    <property type="entry name" value="OS05G0170800 PROTEIN"/>
    <property type="match status" value="1"/>
</dbReference>